<protein>
    <submittedName>
        <fullName evidence="1">CpmK protein</fullName>
    </submittedName>
</protein>
<gene>
    <name evidence="1" type="ORF">AABB92_12555</name>
</gene>
<proteinExistence type="predicted"/>
<keyword evidence="2" id="KW-1185">Reference proteome</keyword>
<sequence>MKYRTAIGVLLLPLCSQASDEKLYRELIQQSLNQQPLCLGETQWPVAITAGSDSWINAKMEALDDAGLVTSRIKTGKKIWSLTAYGQASFTKNHDLCYGRMRVRSINSVSKNNPDLIDVTFTYYIQALPDWAKNKSVRVANTDVDNLVMGVDKVRYQAQFTHDRQGHLRLVGEPEQRDLLY</sequence>
<evidence type="ECO:0000313" key="1">
    <source>
        <dbReference type="EMBL" id="MEL7696482.1"/>
    </source>
</evidence>
<reference evidence="1 2" key="1">
    <citation type="submission" date="2024-04" db="EMBL/GenBank/DDBJ databases">
        <authorList>
            <person name="Suleimanova A.D."/>
            <person name="Pudova D.S."/>
            <person name="Shagimardanova E.I."/>
            <person name="Sharipova M.R."/>
        </authorList>
    </citation>
    <scope>NUCLEOTIDE SEQUENCE [LARGE SCALE GENOMIC DNA]</scope>
    <source>
        <strain evidence="1 2">3.1</strain>
    </source>
</reference>
<dbReference type="Proteomes" id="UP001468095">
    <property type="component" value="Unassembled WGS sequence"/>
</dbReference>
<accession>A0ABU9MKQ2</accession>
<dbReference type="RefSeq" id="WP_046289477.1">
    <property type="nucleotide sequence ID" value="NZ_JBCGBG010000002.1"/>
</dbReference>
<name>A0ABU9MKQ2_9GAMM</name>
<evidence type="ECO:0000313" key="2">
    <source>
        <dbReference type="Proteomes" id="UP001468095"/>
    </source>
</evidence>
<dbReference type="EMBL" id="JBCGBG010000002">
    <property type="protein sequence ID" value="MEL7696482.1"/>
    <property type="molecule type" value="Genomic_DNA"/>
</dbReference>
<organism evidence="1 2">
    <name type="scientific">Pantoea brenneri</name>
    <dbReference type="NCBI Taxonomy" id="472694"/>
    <lineage>
        <taxon>Bacteria</taxon>
        <taxon>Pseudomonadati</taxon>
        <taxon>Pseudomonadota</taxon>
        <taxon>Gammaproteobacteria</taxon>
        <taxon>Enterobacterales</taxon>
        <taxon>Erwiniaceae</taxon>
        <taxon>Pantoea</taxon>
    </lineage>
</organism>
<comment type="caution">
    <text evidence="1">The sequence shown here is derived from an EMBL/GenBank/DDBJ whole genome shotgun (WGS) entry which is preliminary data.</text>
</comment>